<feature type="compositionally biased region" description="Low complexity" evidence="1">
    <location>
        <begin position="90"/>
        <end position="108"/>
    </location>
</feature>
<feature type="region of interest" description="Disordered" evidence="1">
    <location>
        <begin position="86"/>
        <end position="108"/>
    </location>
</feature>
<accession>A0A1S2LNR3</accession>
<proteinExistence type="predicted"/>
<evidence type="ECO:0000313" key="2">
    <source>
        <dbReference type="EMBL" id="OIJ14162.1"/>
    </source>
</evidence>
<organism evidence="2 3">
    <name type="scientific">Anaerobacillus arseniciselenatis</name>
    <dbReference type="NCBI Taxonomy" id="85682"/>
    <lineage>
        <taxon>Bacteria</taxon>
        <taxon>Bacillati</taxon>
        <taxon>Bacillota</taxon>
        <taxon>Bacilli</taxon>
        <taxon>Bacillales</taxon>
        <taxon>Bacillaceae</taxon>
        <taxon>Anaerobacillus</taxon>
    </lineage>
</organism>
<dbReference type="EMBL" id="MLQQ01000010">
    <property type="protein sequence ID" value="OIJ14162.1"/>
    <property type="molecule type" value="Genomic_DNA"/>
</dbReference>
<dbReference type="InterPro" id="IPR025555">
    <property type="entry name" value="YppG"/>
</dbReference>
<dbReference type="AlphaFoldDB" id="A0A1S2LNR3"/>
<dbReference type="Pfam" id="PF14179">
    <property type="entry name" value="YppG"/>
    <property type="match status" value="1"/>
</dbReference>
<evidence type="ECO:0000256" key="1">
    <source>
        <dbReference type="SAM" id="MobiDB-lite"/>
    </source>
</evidence>
<reference evidence="2 3" key="1">
    <citation type="submission" date="2016-10" db="EMBL/GenBank/DDBJ databases">
        <title>Draft genome sequences of four alkaliphilic bacteria belonging to the Anaerobacillus genus.</title>
        <authorList>
            <person name="Bassil N.M."/>
            <person name="Lloyd J.R."/>
        </authorList>
    </citation>
    <scope>NUCLEOTIDE SEQUENCE [LARGE SCALE GENOMIC DNA]</scope>
    <source>
        <strain evidence="2 3">DSM 15340</strain>
    </source>
</reference>
<protein>
    <submittedName>
        <fullName evidence="2">Uncharacterized protein</fullName>
    </submittedName>
</protein>
<comment type="caution">
    <text evidence="2">The sequence shown here is derived from an EMBL/GenBank/DDBJ whole genome shotgun (WGS) entry which is preliminary data.</text>
</comment>
<sequence length="180" mass="20823">MFPFKSMMFPFSMMKSNNTMGFNPFEFHNHMMKHHPMMKQLPMMMNQNPMRKQNPAMMKNSPSGIFNSFPFNYDQQQYQEENPFLNSFFQPQSPTQGQNQQQQAGQIQQSAFPFQGHSQQQPFSLQGQTQVQNRSQFPQSLFTDQNGKVDLNKIGGGVQTALNLANQVSPIMKMFGGFFR</sequence>
<name>A0A1S2LNR3_9BACI</name>
<gene>
    <name evidence="2" type="ORF">BKP35_08180</name>
</gene>
<dbReference type="Proteomes" id="UP000180098">
    <property type="component" value="Unassembled WGS sequence"/>
</dbReference>
<evidence type="ECO:0000313" key="3">
    <source>
        <dbReference type="Proteomes" id="UP000180098"/>
    </source>
</evidence>
<dbReference type="RefSeq" id="WP_071312857.1">
    <property type="nucleotide sequence ID" value="NZ_MLQQ01000010.1"/>
</dbReference>
<keyword evidence="3" id="KW-1185">Reference proteome</keyword>